<organism evidence="1 2">
    <name type="scientific">Glutinoglossum americanum</name>
    <dbReference type="NCBI Taxonomy" id="1670608"/>
    <lineage>
        <taxon>Eukaryota</taxon>
        <taxon>Fungi</taxon>
        <taxon>Dikarya</taxon>
        <taxon>Ascomycota</taxon>
        <taxon>Pezizomycotina</taxon>
        <taxon>Geoglossomycetes</taxon>
        <taxon>Geoglossales</taxon>
        <taxon>Geoglossaceae</taxon>
        <taxon>Glutinoglossum</taxon>
    </lineage>
</organism>
<name>A0A9P8L1K2_9PEZI</name>
<keyword evidence="2" id="KW-1185">Reference proteome</keyword>
<evidence type="ECO:0000313" key="2">
    <source>
        <dbReference type="Proteomes" id="UP000698800"/>
    </source>
</evidence>
<dbReference type="OrthoDB" id="4500473at2759"/>
<proteinExistence type="predicted"/>
<gene>
    <name evidence="1" type="ORF">FGG08_005308</name>
</gene>
<comment type="caution">
    <text evidence="1">The sequence shown here is derived from an EMBL/GenBank/DDBJ whole genome shotgun (WGS) entry which is preliminary data.</text>
</comment>
<reference evidence="1" key="1">
    <citation type="submission" date="2021-03" db="EMBL/GenBank/DDBJ databases">
        <title>Comparative genomics and phylogenomic investigation of the class Geoglossomycetes provide insights into ecological specialization and systematics.</title>
        <authorList>
            <person name="Melie T."/>
            <person name="Pirro S."/>
            <person name="Miller A.N."/>
            <person name="Quandt A."/>
        </authorList>
    </citation>
    <scope>NUCLEOTIDE SEQUENCE</scope>
    <source>
        <strain evidence="1">GBOQ0MN5Z8</strain>
    </source>
</reference>
<dbReference type="EMBL" id="JAGHQL010000123">
    <property type="protein sequence ID" value="KAH0538096.1"/>
    <property type="molecule type" value="Genomic_DNA"/>
</dbReference>
<dbReference type="Proteomes" id="UP000698800">
    <property type="component" value="Unassembled WGS sequence"/>
</dbReference>
<accession>A0A9P8L1K2</accession>
<evidence type="ECO:0000313" key="1">
    <source>
        <dbReference type="EMBL" id="KAH0538096.1"/>
    </source>
</evidence>
<sequence>MGGGFRALEASGHSPPGLLEASAVLPGRIRRSLHHAVAMAQQPTYLLTPNFTFKPITGPIALGSIIADPFRPHRVLTSIDGPTLSAYPRVETVLEYDKQLFRDSSRNASFSIWAQFLQTVTAKANVARAADALAQYTMDSLETMYFVADPSQEEIEARIKEPRVQAVIKSGGLLGKRQPVYMVTGLKIAKNFAGVSESGARREKGVEAGGAVPTPTGNAALGANVASSASRKDKDEWRTGADIVFAYQLLIIEVTGWRDKTVVYDEFRHKAAYLIDDGDPEDEDETDDEKPVEFTASGATAMDLAGAGEGFAVSVVEVGEGEGKCLCISFSQE</sequence>
<dbReference type="AlphaFoldDB" id="A0A9P8L1K2"/>
<protein>
    <submittedName>
        <fullName evidence="1">Uncharacterized protein</fullName>
    </submittedName>
</protein>